<dbReference type="Proteomes" id="UP000054630">
    <property type="component" value="Unassembled WGS sequence"/>
</dbReference>
<dbReference type="EMBL" id="JYDL01000085">
    <property type="protein sequence ID" value="KRX17628.1"/>
    <property type="molecule type" value="Genomic_DNA"/>
</dbReference>
<dbReference type="AlphaFoldDB" id="A0A0V0RT54"/>
<gene>
    <name evidence="1" type="ORF">T07_10270</name>
</gene>
<comment type="caution">
    <text evidence="1">The sequence shown here is derived from an EMBL/GenBank/DDBJ whole genome shotgun (WGS) entry which is preliminary data.</text>
</comment>
<organism evidence="1 2">
    <name type="scientific">Trichinella nelsoni</name>
    <dbReference type="NCBI Taxonomy" id="6336"/>
    <lineage>
        <taxon>Eukaryota</taxon>
        <taxon>Metazoa</taxon>
        <taxon>Ecdysozoa</taxon>
        <taxon>Nematoda</taxon>
        <taxon>Enoplea</taxon>
        <taxon>Dorylaimia</taxon>
        <taxon>Trichinellida</taxon>
        <taxon>Trichinellidae</taxon>
        <taxon>Trichinella</taxon>
    </lineage>
</organism>
<proteinExistence type="predicted"/>
<evidence type="ECO:0000313" key="1">
    <source>
        <dbReference type="EMBL" id="KRX17628.1"/>
    </source>
</evidence>
<protein>
    <submittedName>
        <fullName evidence="1">Uncharacterized protein</fullName>
    </submittedName>
</protein>
<keyword evidence="2" id="KW-1185">Reference proteome</keyword>
<reference evidence="1 2" key="1">
    <citation type="submission" date="2015-01" db="EMBL/GenBank/DDBJ databases">
        <title>Evolution of Trichinella species and genotypes.</title>
        <authorList>
            <person name="Korhonen P.K."/>
            <person name="Edoardo P."/>
            <person name="Giuseppe L.R."/>
            <person name="Gasser R.B."/>
        </authorList>
    </citation>
    <scope>NUCLEOTIDE SEQUENCE [LARGE SCALE GENOMIC DNA]</scope>
    <source>
        <strain evidence="1">ISS37</strain>
    </source>
</reference>
<name>A0A0V0RT54_9BILA</name>
<evidence type="ECO:0000313" key="2">
    <source>
        <dbReference type="Proteomes" id="UP000054630"/>
    </source>
</evidence>
<accession>A0A0V0RT54</accession>
<sequence length="93" mass="10248">MTAFSGSMIDGGGSSEMLFVGFPFLERCCIVQSANAAINRIDTSALSEERKKIDPRSSLRRVLAEKRPVRSCSFLPRPRACDVPLTHVQFSSL</sequence>